<dbReference type="AlphaFoldDB" id="A0A9P8RZF6"/>
<dbReference type="KEGG" id="ssao:94298518"/>
<proteinExistence type="predicted"/>
<dbReference type="EMBL" id="AUWU02000004">
    <property type="protein sequence ID" value="KAH0574537.1"/>
    <property type="molecule type" value="Genomic_DNA"/>
</dbReference>
<comment type="caution">
    <text evidence="1">The sequence shown here is derived from an EMBL/GenBank/DDBJ whole genome shotgun (WGS) entry which is preliminary data.</text>
</comment>
<dbReference type="Proteomes" id="UP000018208">
    <property type="component" value="Unassembled WGS sequence"/>
</dbReference>
<dbReference type="RefSeq" id="XP_067765310.1">
    <property type="nucleotide sequence ID" value="XM_067908336.1"/>
</dbReference>
<reference evidence="1 2" key="1">
    <citation type="journal article" date="2014" name="PLoS Genet.">
        <title>The Genome of Spironucleus salmonicida Highlights a Fish Pathogen Adapted to Fluctuating Environments.</title>
        <authorList>
            <person name="Xu F."/>
            <person name="Jerlstrom-Hultqvist J."/>
            <person name="Einarsson E."/>
            <person name="Astvaldsson A."/>
            <person name="Svard S.G."/>
            <person name="Andersson J.O."/>
        </authorList>
    </citation>
    <scope>NUCLEOTIDE SEQUENCE [LARGE SCALE GENOMIC DNA]</scope>
    <source>
        <strain evidence="1 2">ATCC 50377</strain>
    </source>
</reference>
<organism evidence="1 2">
    <name type="scientific">Spironucleus salmonicida</name>
    <dbReference type="NCBI Taxonomy" id="348837"/>
    <lineage>
        <taxon>Eukaryota</taxon>
        <taxon>Metamonada</taxon>
        <taxon>Diplomonadida</taxon>
        <taxon>Hexamitidae</taxon>
        <taxon>Hexamitinae</taxon>
        <taxon>Spironucleus</taxon>
    </lineage>
</organism>
<evidence type="ECO:0000313" key="1">
    <source>
        <dbReference type="EMBL" id="KAH0574537.1"/>
    </source>
</evidence>
<evidence type="ECO:0000313" key="2">
    <source>
        <dbReference type="Proteomes" id="UP000018208"/>
    </source>
</evidence>
<protein>
    <submittedName>
        <fullName evidence="1">Uncharacterized protein</fullName>
    </submittedName>
</protein>
<name>A0A9P8RZF6_9EUKA</name>
<gene>
    <name evidence="1" type="ORF">SS50377_24495</name>
</gene>
<dbReference type="GeneID" id="94298518"/>
<keyword evidence="2" id="KW-1185">Reference proteome</keyword>
<accession>A0A9P8RZF6</accession>
<sequence length="511" mass="60628">MPCFQKKSKYQQLFLQIFQKEQNILTIRFRNLNRLIDYATYNPDQTQNICILFQDKLLKADKKLQSQKIKTISQGLKIFLTSIPVVNIGAKKELVLLFVNMSELTQSTEVVSYISKLFLPQQESKILLQRIISDLQKFGSSSEDFKLRAELYDICYNIQQNLAVDEIAYYLFTEIVLYASQIIQHQVCEQMIVPILEKYFNFYQQNCSYNIVSFFPVILEKFIIISSQLPDWNINFIQVVHKVQQQINENHKLDIKIDQQAYDMALNIYYRLVNKLHQSSFIWLYKTALDLTIIDDILYQTILEKFRISNLVTQFELLKRMPEDFINQKRTKNLQKLLYEILTSKNSIELVISFIQRCFIVDTKNQLQELLVNAIQMSLNSYQLPKRQTRLYNAVLAFSSYIDFSLSYQQFFEEISSQRGSDWNLLYNHYFDLLPENHLDSLLFYIKLFPIFGYQKQDKICSQICKLTSSNETNLLGNLEICWGDVKSQIITNYNKSKQQNWWEILLDNFK</sequence>